<feature type="compositionally biased region" description="Low complexity" evidence="1">
    <location>
        <begin position="1124"/>
        <end position="1135"/>
    </location>
</feature>
<protein>
    <recommendedName>
        <fullName evidence="2">AAA+ ATPase domain-containing protein</fullName>
    </recommendedName>
</protein>
<feature type="region of interest" description="Disordered" evidence="1">
    <location>
        <begin position="1"/>
        <end position="67"/>
    </location>
</feature>
<feature type="compositionally biased region" description="Acidic residues" evidence="1">
    <location>
        <begin position="396"/>
        <end position="405"/>
    </location>
</feature>
<feature type="compositionally biased region" description="Basic residues" evidence="1">
    <location>
        <begin position="133"/>
        <end position="142"/>
    </location>
</feature>
<dbReference type="InterPro" id="IPR027417">
    <property type="entry name" value="P-loop_NTPase"/>
</dbReference>
<dbReference type="STRING" id="1325735.A0A428U4D6"/>
<feature type="domain" description="AAA+ ATPase" evidence="2">
    <location>
        <begin position="832"/>
        <end position="959"/>
    </location>
</feature>
<dbReference type="GO" id="GO:0016887">
    <property type="term" value="F:ATP hydrolysis activity"/>
    <property type="evidence" value="ECO:0007669"/>
    <property type="project" value="InterPro"/>
</dbReference>
<gene>
    <name evidence="3" type="ORF">CEP52_004251</name>
</gene>
<dbReference type="EMBL" id="NKCK01000030">
    <property type="protein sequence ID" value="RSM09132.1"/>
    <property type="molecule type" value="Genomic_DNA"/>
</dbReference>
<dbReference type="AlphaFoldDB" id="A0A428U4D6"/>
<evidence type="ECO:0000256" key="1">
    <source>
        <dbReference type="SAM" id="MobiDB-lite"/>
    </source>
</evidence>
<feature type="compositionally biased region" description="Polar residues" evidence="1">
    <location>
        <begin position="1"/>
        <end position="14"/>
    </location>
</feature>
<name>A0A428U4D6_9HYPO</name>
<comment type="caution">
    <text evidence="3">The sequence shown here is derived from an EMBL/GenBank/DDBJ whole genome shotgun (WGS) entry which is preliminary data.</text>
</comment>
<dbReference type="InterPro" id="IPR003593">
    <property type="entry name" value="AAA+_ATPase"/>
</dbReference>
<dbReference type="InterPro" id="IPR056599">
    <property type="entry name" value="AAA_lid_fung"/>
</dbReference>
<dbReference type="SUPFAM" id="SSF52540">
    <property type="entry name" value="P-loop containing nucleoside triphosphate hydrolases"/>
    <property type="match status" value="1"/>
</dbReference>
<dbReference type="PANTHER" id="PTHR46411">
    <property type="entry name" value="FAMILY ATPASE, PUTATIVE-RELATED"/>
    <property type="match status" value="1"/>
</dbReference>
<evidence type="ECO:0000313" key="3">
    <source>
        <dbReference type="EMBL" id="RSM09132.1"/>
    </source>
</evidence>
<keyword evidence="4" id="KW-1185">Reference proteome</keyword>
<proteinExistence type="predicted"/>
<dbReference type="Gene3D" id="3.40.50.300">
    <property type="entry name" value="P-loop containing nucleotide triphosphate hydrolases"/>
    <property type="match status" value="1"/>
</dbReference>
<evidence type="ECO:0000259" key="2">
    <source>
        <dbReference type="SMART" id="SM00382"/>
    </source>
</evidence>
<feature type="region of interest" description="Disordered" evidence="1">
    <location>
        <begin position="96"/>
        <end position="150"/>
    </location>
</feature>
<feature type="compositionally biased region" description="Gly residues" evidence="1">
    <location>
        <begin position="1206"/>
        <end position="1217"/>
    </location>
</feature>
<dbReference type="Pfam" id="PF22942">
    <property type="entry name" value="DUF7025"/>
    <property type="match status" value="1"/>
</dbReference>
<reference evidence="3 4" key="1">
    <citation type="submission" date="2017-06" db="EMBL/GenBank/DDBJ databases">
        <title>Comparative genomic analysis of Ambrosia Fusariam Clade fungi.</title>
        <authorList>
            <person name="Stajich J.E."/>
            <person name="Carrillo J."/>
            <person name="Kijimoto T."/>
            <person name="Eskalen A."/>
            <person name="O'Donnell K."/>
            <person name="Kasson M."/>
        </authorList>
    </citation>
    <scope>NUCLEOTIDE SEQUENCE [LARGE SCALE GENOMIC DNA]</scope>
    <source>
        <strain evidence="3 4">NRRL62579</strain>
    </source>
</reference>
<feature type="region of interest" description="Disordered" evidence="1">
    <location>
        <begin position="1161"/>
        <end position="1217"/>
    </location>
</feature>
<organism evidence="3 4">
    <name type="scientific">Fusarium oligoseptatum</name>
    <dbReference type="NCBI Taxonomy" id="2604345"/>
    <lineage>
        <taxon>Eukaryota</taxon>
        <taxon>Fungi</taxon>
        <taxon>Dikarya</taxon>
        <taxon>Ascomycota</taxon>
        <taxon>Pezizomycotina</taxon>
        <taxon>Sordariomycetes</taxon>
        <taxon>Hypocreomycetidae</taxon>
        <taxon>Hypocreales</taxon>
        <taxon>Nectriaceae</taxon>
        <taxon>Fusarium</taxon>
        <taxon>Fusarium solani species complex</taxon>
    </lineage>
</organism>
<dbReference type="CDD" id="cd19481">
    <property type="entry name" value="RecA-like_protease"/>
    <property type="match status" value="1"/>
</dbReference>
<feature type="region of interest" description="Disordered" evidence="1">
    <location>
        <begin position="1110"/>
        <end position="1136"/>
    </location>
</feature>
<feature type="region of interest" description="Disordered" evidence="1">
    <location>
        <begin position="393"/>
        <end position="446"/>
    </location>
</feature>
<evidence type="ECO:0000313" key="4">
    <source>
        <dbReference type="Proteomes" id="UP000287144"/>
    </source>
</evidence>
<dbReference type="Pfam" id="PF23232">
    <property type="entry name" value="AAA_lid_13"/>
    <property type="match status" value="1"/>
</dbReference>
<dbReference type="GO" id="GO:0005524">
    <property type="term" value="F:ATP binding"/>
    <property type="evidence" value="ECO:0007669"/>
    <property type="project" value="InterPro"/>
</dbReference>
<sequence>MTTPCDVSSDTGTNCVPDDPGDHVPNTNTAVDGIPHSRPHSRGTVKAETPNEGDEPSGIDTHGACKSDKFQEASGLVTQLQDLKQRLQELEQQIGGLDAEDHKNDTDSCADESPPTYGQKYAAKRNRQDKAMHPKRLRRPHAGRLNGPNVPLSLHSRDYHRRALGPPGLWDTSDSSDWSDDSISSNDFGYYEHRLVGQFEYEMHRLREQRGRFHRKRFRRNQRKLEAEEKRLAAEDNSTVEDEDIKQTRPDKEIQLPKHAISELNRSAWSVFKQAQMAKEHESFAVSVLVGEPDIAYSSYRARVQFGYSRRWEKSKQHNTTLVKKDLAPGQAALPERIRIRSKQLVHILSKIHGTDLQSESLVILRPFRMLIHYEKPLRDHYKVLEQRFGRNTSGVEEETAEVTEETTPTNQDHLGSSAPGDPNASEHEEGGPMPDSAEMSDSDNDGNSAVAFRHLRCLLDFMDSDLALKQTYLNNPQSQKIVFSDIWHLFKPGDEVIANTGKQAYRVISVESSEHRAIFPWFNYDRSTSKSEETPITIRCVYVDFDGKNLGPVAKNFEIARFDGDRAITSLQIYPLRFHPFKNFESHVKDEKGAIETSHQALRCYLVERGRKFIQAAGVRHMYYTGLTLDARDEVESQVVVDFEEAFAAKEKEGWMPNIEQILGISTEQKDKELCDGDCCVGENVHDDSYVEKQRNEEFMANMIPESRDRLPSVAVFPRPLQAALPIENSLKDDDLVIMSYRVFGFVLRNRTWASLDLTHLTDIDKCGSDGTDANSDEKQAKREPTTAFDRLVLPPGHKDIVQSLISQHFHDKEAAAGQEEQVDIVRGKGKGLIILLHGAPGVGKTTTAEGVAELFQKPLFQITCGDLGSTAKEVEEALGRNFALASRWGCILLLDEADVFLAERRRNDFNRNGLVAVFLRVLEYYAGILFLTTNRIGDFDEAFASRIHISLHYPALDRQSTKDVFALNIAMIKARFAKKKRKIEVEEFGISDFVTTYFDKNLSARWNGRQIRNACHTALALAEFDAQKSDCVILGAKHLEKVSNAYLEFMHYLNSVRDISMEEWAKEAGIRALEKDIEALNVGTKMADRTDRSFPGVGVLGGAQGQTVFPSQHSFHGPRHIQPQQTQQQQFVQSTNLGGAREWQGYNAGFGNPGAYATGGAQASQVGPGVPQTDYQQGHSQGLAGAPGWNVQAGGYPNPQASGQAGGSQHGGGTA</sequence>
<dbReference type="InterPro" id="IPR003959">
    <property type="entry name" value="ATPase_AAA_core"/>
</dbReference>
<dbReference type="InterPro" id="IPR054289">
    <property type="entry name" value="DUF7025"/>
</dbReference>
<dbReference type="PANTHER" id="PTHR46411:SF2">
    <property type="entry name" value="AAA+ ATPASE DOMAIN-CONTAINING PROTEIN"/>
    <property type="match status" value="1"/>
</dbReference>
<dbReference type="Pfam" id="PF00004">
    <property type="entry name" value="AAA"/>
    <property type="match status" value="1"/>
</dbReference>
<dbReference type="SMART" id="SM00382">
    <property type="entry name" value="AAA"/>
    <property type="match status" value="1"/>
</dbReference>
<accession>A0A428U4D6</accession>
<dbReference type="Proteomes" id="UP000287144">
    <property type="component" value="Unassembled WGS sequence"/>
</dbReference>